<reference evidence="6 7" key="1">
    <citation type="submission" date="2021-07" db="EMBL/GenBank/DDBJ databases">
        <title>The Aristolochia fimbriata genome: insights into angiosperm evolution, floral development and chemical biosynthesis.</title>
        <authorList>
            <person name="Jiao Y."/>
        </authorList>
    </citation>
    <scope>NUCLEOTIDE SEQUENCE [LARGE SCALE GENOMIC DNA]</scope>
    <source>
        <strain evidence="6">IBCAS-2021</strain>
        <tissue evidence="6">Leaf</tissue>
    </source>
</reference>
<dbReference type="Gene3D" id="1.20.140.40">
    <property type="entry name" value="Invertase/pectin methylesterase inhibitor family protein"/>
    <property type="match status" value="1"/>
</dbReference>
<feature type="domain" description="Pectinesterase inhibitor" evidence="5">
    <location>
        <begin position="31"/>
        <end position="177"/>
    </location>
</feature>
<comment type="caution">
    <text evidence="6">The sequence shown here is derived from an EMBL/GenBank/DDBJ whole genome shotgun (WGS) entry which is preliminary data.</text>
</comment>
<dbReference type="InterPro" id="IPR006501">
    <property type="entry name" value="Pectinesterase_inhib_dom"/>
</dbReference>
<sequence>MESFGRVVVVSLAALAVVLICSKNIVAAEDPEFGVIRDLCERTTNQDFCFSMLSSDKRSRGMNFGELIRLSIVVSNEKGKEGKNHILELQKQTTDPLLKKILDHCSGQYDIGVLDDTQDALNEYNQGDYRLAAISVGSCVNGIETCEDAFRSPPYPTNILRETNEYVKKHCFVSVQLVDSISKSTN</sequence>
<dbReference type="CDD" id="cd15797">
    <property type="entry name" value="PMEI"/>
    <property type="match status" value="1"/>
</dbReference>
<evidence type="ECO:0000256" key="1">
    <source>
        <dbReference type="ARBA" id="ARBA00022729"/>
    </source>
</evidence>
<keyword evidence="2" id="KW-1015">Disulfide bond</keyword>
<feature type="signal peptide" evidence="4">
    <location>
        <begin position="1"/>
        <end position="28"/>
    </location>
</feature>
<evidence type="ECO:0000313" key="6">
    <source>
        <dbReference type="EMBL" id="KAG9442989.1"/>
    </source>
</evidence>
<dbReference type="Proteomes" id="UP000825729">
    <property type="component" value="Unassembled WGS sequence"/>
</dbReference>
<dbReference type="SUPFAM" id="SSF101148">
    <property type="entry name" value="Plant invertase/pectin methylesterase inhibitor"/>
    <property type="match status" value="1"/>
</dbReference>
<evidence type="ECO:0000259" key="5">
    <source>
        <dbReference type="SMART" id="SM00856"/>
    </source>
</evidence>
<dbReference type="Pfam" id="PF04043">
    <property type="entry name" value="PMEI"/>
    <property type="match status" value="1"/>
</dbReference>
<dbReference type="PANTHER" id="PTHR36710:SF18">
    <property type="entry name" value="PECTINESTERASE INHIBITOR 5-RELATED"/>
    <property type="match status" value="1"/>
</dbReference>
<dbReference type="NCBIfam" id="TIGR01614">
    <property type="entry name" value="PME_inhib"/>
    <property type="match status" value="1"/>
</dbReference>
<evidence type="ECO:0000256" key="4">
    <source>
        <dbReference type="SAM" id="SignalP"/>
    </source>
</evidence>
<dbReference type="SMART" id="SM00856">
    <property type="entry name" value="PMEI"/>
    <property type="match status" value="1"/>
</dbReference>
<evidence type="ECO:0000256" key="3">
    <source>
        <dbReference type="ARBA" id="ARBA00038471"/>
    </source>
</evidence>
<comment type="similarity">
    <text evidence="3">Belongs to the PMEI family.</text>
</comment>
<protein>
    <recommendedName>
        <fullName evidence="5">Pectinesterase inhibitor domain-containing protein</fullName>
    </recommendedName>
</protein>
<evidence type="ECO:0000256" key="2">
    <source>
        <dbReference type="ARBA" id="ARBA00023157"/>
    </source>
</evidence>
<name>A0AAV7E488_ARIFI</name>
<dbReference type="EMBL" id="JAINDJ010000007">
    <property type="protein sequence ID" value="KAG9442989.1"/>
    <property type="molecule type" value="Genomic_DNA"/>
</dbReference>
<dbReference type="PANTHER" id="PTHR36710">
    <property type="entry name" value="PECTINESTERASE INHIBITOR-LIKE"/>
    <property type="match status" value="1"/>
</dbReference>
<dbReference type="AlphaFoldDB" id="A0AAV7E488"/>
<accession>A0AAV7E488</accession>
<dbReference type="GO" id="GO:0046910">
    <property type="term" value="F:pectinesterase inhibitor activity"/>
    <property type="evidence" value="ECO:0007669"/>
    <property type="project" value="InterPro"/>
</dbReference>
<dbReference type="InterPro" id="IPR034086">
    <property type="entry name" value="PMEI_plant"/>
</dbReference>
<feature type="chain" id="PRO_5043978319" description="Pectinesterase inhibitor domain-containing protein" evidence="4">
    <location>
        <begin position="29"/>
        <end position="186"/>
    </location>
</feature>
<gene>
    <name evidence="6" type="ORF">H6P81_018843</name>
</gene>
<keyword evidence="7" id="KW-1185">Reference proteome</keyword>
<dbReference type="InterPro" id="IPR052421">
    <property type="entry name" value="PCW_Enzyme_Inhibitor"/>
</dbReference>
<proteinExistence type="inferred from homology"/>
<organism evidence="6 7">
    <name type="scientific">Aristolochia fimbriata</name>
    <name type="common">White veined hardy Dutchman's pipe vine</name>
    <dbReference type="NCBI Taxonomy" id="158543"/>
    <lineage>
        <taxon>Eukaryota</taxon>
        <taxon>Viridiplantae</taxon>
        <taxon>Streptophyta</taxon>
        <taxon>Embryophyta</taxon>
        <taxon>Tracheophyta</taxon>
        <taxon>Spermatophyta</taxon>
        <taxon>Magnoliopsida</taxon>
        <taxon>Magnoliidae</taxon>
        <taxon>Piperales</taxon>
        <taxon>Aristolochiaceae</taxon>
        <taxon>Aristolochia</taxon>
    </lineage>
</organism>
<keyword evidence="1 4" id="KW-0732">Signal</keyword>
<evidence type="ECO:0000313" key="7">
    <source>
        <dbReference type="Proteomes" id="UP000825729"/>
    </source>
</evidence>
<dbReference type="InterPro" id="IPR035513">
    <property type="entry name" value="Invertase/methylesterase_inhib"/>
</dbReference>